<evidence type="ECO:0000256" key="6">
    <source>
        <dbReference type="ARBA" id="ARBA00023225"/>
    </source>
</evidence>
<keyword evidence="3" id="KW-0813">Transport</keyword>
<evidence type="ECO:0000256" key="1">
    <source>
        <dbReference type="ARBA" id="ARBA00003041"/>
    </source>
</evidence>
<dbReference type="STRING" id="720554.Clocl_1965"/>
<dbReference type="GO" id="GO:0015031">
    <property type="term" value="P:protein transport"/>
    <property type="evidence" value="ECO:0007669"/>
    <property type="project" value="UniProtKB-KW"/>
</dbReference>
<dbReference type="AlphaFoldDB" id="G8LVH8"/>
<dbReference type="EMBL" id="CP003065">
    <property type="protein sequence ID" value="AEV68567.1"/>
    <property type="molecule type" value="Genomic_DNA"/>
</dbReference>
<evidence type="ECO:0000256" key="7">
    <source>
        <dbReference type="SAM" id="Coils"/>
    </source>
</evidence>
<sequence length="266" mass="30061" precursor="true">MYSKIFKSNEISLGEPVQIKIPTSFPAIKMAYKLDAKSESDVYEKKALKLEKGNSKDLDELIQGANIESEKIIKAAEIKAQKIIEAAEKQVSERIKAIEEEARQKGFEQGYEQGYEEAKKMYEDLIFEAERIKEEANMEYNRIMSEIEADAMELVMDIARKVIGEEISVNKEHLLHLVREALGKSSNRENIVLKVSAQDYDFVVDNKEKLLSMVEGVGNLDIKRDPALKIGDCLVETPYGSIDAGVETKLAKIEDAFMKFAINSKN</sequence>
<dbReference type="Proteomes" id="UP000005435">
    <property type="component" value="Chromosome"/>
</dbReference>
<keyword evidence="4" id="KW-1005">Bacterial flagellum biogenesis</keyword>
<keyword evidence="7" id="KW-0175">Coiled coil</keyword>
<gene>
    <name evidence="9" type="ordered locus">Clocl_1965</name>
</gene>
<evidence type="ECO:0000313" key="9">
    <source>
        <dbReference type="EMBL" id="AEV68567.1"/>
    </source>
</evidence>
<evidence type="ECO:0000259" key="8">
    <source>
        <dbReference type="Pfam" id="PF02108"/>
    </source>
</evidence>
<dbReference type="InterPro" id="IPR018035">
    <property type="entry name" value="Flagellar_FliH/T3SS_HrpE"/>
</dbReference>
<reference evidence="10" key="1">
    <citation type="submission" date="2011-12" db="EMBL/GenBank/DDBJ databases">
        <title>Complete sequence of Clostridium clariflavum DSM 19732.</title>
        <authorList>
            <consortium name="US DOE Joint Genome Institute"/>
            <person name="Lucas S."/>
            <person name="Han J."/>
            <person name="Lapidus A."/>
            <person name="Cheng J.-F."/>
            <person name="Goodwin L."/>
            <person name="Pitluck S."/>
            <person name="Peters L."/>
            <person name="Teshima H."/>
            <person name="Detter J.C."/>
            <person name="Han C."/>
            <person name="Tapia R."/>
            <person name="Land M."/>
            <person name="Hauser L."/>
            <person name="Kyrpides N."/>
            <person name="Ivanova N."/>
            <person name="Pagani I."/>
            <person name="Kitzmiller T."/>
            <person name="Lynd L."/>
            <person name="Izquierdo J."/>
            <person name="Woyke T."/>
        </authorList>
    </citation>
    <scope>NUCLEOTIDE SEQUENCE [LARGE SCALE GENOMIC DNA]</scope>
    <source>
        <strain evidence="10">DSM 19732 / NBRC 101661 / EBR45</strain>
    </source>
</reference>
<keyword evidence="9" id="KW-0969">Cilium</keyword>
<dbReference type="GO" id="GO:0005829">
    <property type="term" value="C:cytosol"/>
    <property type="evidence" value="ECO:0007669"/>
    <property type="project" value="TreeGrafter"/>
</dbReference>
<dbReference type="KEGG" id="ccl:Clocl_1965"/>
<comment type="function">
    <text evidence="1">Needed for flagellar regrowth and assembly.</text>
</comment>
<dbReference type="GO" id="GO:0044781">
    <property type="term" value="P:bacterial-type flagellum organization"/>
    <property type="evidence" value="ECO:0007669"/>
    <property type="project" value="UniProtKB-KW"/>
</dbReference>
<feature type="coiled-coil region" evidence="7">
    <location>
        <begin position="84"/>
        <end position="135"/>
    </location>
</feature>
<dbReference type="InterPro" id="IPR051472">
    <property type="entry name" value="T3SS_Stator/FliH"/>
</dbReference>
<keyword evidence="6" id="KW-1006">Bacterial flagellum protein export</keyword>
<comment type="similarity">
    <text evidence="2">Belongs to the FliH family.</text>
</comment>
<dbReference type="OrthoDB" id="2375163at2"/>
<name>G8LVH8_ACECE</name>
<dbReference type="PANTHER" id="PTHR34982">
    <property type="entry name" value="YOP PROTEINS TRANSLOCATION PROTEIN L"/>
    <property type="match status" value="1"/>
</dbReference>
<evidence type="ECO:0000256" key="3">
    <source>
        <dbReference type="ARBA" id="ARBA00022448"/>
    </source>
</evidence>
<dbReference type="PANTHER" id="PTHR34982:SF1">
    <property type="entry name" value="FLAGELLAR ASSEMBLY PROTEIN FLIH"/>
    <property type="match status" value="1"/>
</dbReference>
<evidence type="ECO:0000256" key="4">
    <source>
        <dbReference type="ARBA" id="ARBA00022795"/>
    </source>
</evidence>
<keyword evidence="9" id="KW-0282">Flagellum</keyword>
<dbReference type="RefSeq" id="WP_014255147.1">
    <property type="nucleotide sequence ID" value="NC_016627.1"/>
</dbReference>
<evidence type="ECO:0000256" key="5">
    <source>
        <dbReference type="ARBA" id="ARBA00022927"/>
    </source>
</evidence>
<proteinExistence type="inferred from homology"/>
<dbReference type="HOGENOM" id="CLU_062625_1_1_9"/>
<accession>G8LVH8</accession>
<keyword evidence="10" id="KW-1185">Reference proteome</keyword>
<evidence type="ECO:0000313" key="10">
    <source>
        <dbReference type="Proteomes" id="UP000005435"/>
    </source>
</evidence>
<reference evidence="9 10" key="2">
    <citation type="journal article" date="2012" name="Stand. Genomic Sci.">
        <title>Complete Genome Sequence of Clostridium clariflavum DSM 19732.</title>
        <authorList>
            <person name="Izquierdo J.A."/>
            <person name="Goodwin L."/>
            <person name="Davenport K.W."/>
            <person name="Teshima H."/>
            <person name="Bruce D."/>
            <person name="Detter C."/>
            <person name="Tapia R."/>
            <person name="Han S."/>
            <person name="Land M."/>
            <person name="Hauser L."/>
            <person name="Jeffries C.D."/>
            <person name="Han J."/>
            <person name="Pitluck S."/>
            <person name="Nolan M."/>
            <person name="Chen A."/>
            <person name="Huntemann M."/>
            <person name="Mavromatis K."/>
            <person name="Mikhailova N."/>
            <person name="Liolios K."/>
            <person name="Woyke T."/>
            <person name="Lynd L.R."/>
        </authorList>
    </citation>
    <scope>NUCLEOTIDE SEQUENCE [LARGE SCALE GENOMIC DNA]</scope>
    <source>
        <strain evidence="10">DSM 19732 / NBRC 101661 / EBR45</strain>
    </source>
</reference>
<keyword evidence="9" id="KW-0966">Cell projection</keyword>
<feature type="domain" description="Flagellar assembly protein FliH/Type III secretion system HrpE" evidence="8">
    <location>
        <begin position="129"/>
        <end position="252"/>
    </location>
</feature>
<organism evidence="9 10">
    <name type="scientific">Acetivibrio clariflavus (strain DSM 19732 / NBRC 101661 / EBR45)</name>
    <name type="common">Clostridium clariflavum</name>
    <dbReference type="NCBI Taxonomy" id="720554"/>
    <lineage>
        <taxon>Bacteria</taxon>
        <taxon>Bacillati</taxon>
        <taxon>Bacillota</taxon>
        <taxon>Clostridia</taxon>
        <taxon>Eubacteriales</taxon>
        <taxon>Oscillospiraceae</taxon>
        <taxon>Acetivibrio</taxon>
    </lineage>
</organism>
<keyword evidence="5" id="KW-0653">Protein transport</keyword>
<protein>
    <submittedName>
        <fullName evidence="9">Flagellar biosynthesis/type III secretory pathway protein</fullName>
    </submittedName>
</protein>
<dbReference type="Pfam" id="PF02108">
    <property type="entry name" value="FliH"/>
    <property type="match status" value="1"/>
</dbReference>
<evidence type="ECO:0000256" key="2">
    <source>
        <dbReference type="ARBA" id="ARBA00006602"/>
    </source>
</evidence>
<dbReference type="eggNOG" id="COG1317">
    <property type="taxonomic scope" value="Bacteria"/>
</dbReference>